<evidence type="ECO:0000256" key="2">
    <source>
        <dbReference type="ARBA" id="ARBA00022475"/>
    </source>
</evidence>
<keyword evidence="2" id="KW-1003">Cell membrane</keyword>
<gene>
    <name evidence="8" type="ORF">GCM10009606_11900</name>
</gene>
<dbReference type="PANTHER" id="PTHR33885:SF3">
    <property type="entry name" value="PHAGE SHOCK PROTEIN C"/>
    <property type="match status" value="1"/>
</dbReference>
<keyword evidence="4 6" id="KW-1133">Transmembrane helix</keyword>
<dbReference type="EMBL" id="BAAAJE010000004">
    <property type="protein sequence ID" value="GAA1133389.1"/>
    <property type="molecule type" value="Genomic_DNA"/>
</dbReference>
<dbReference type="RefSeq" id="WP_343906539.1">
    <property type="nucleotide sequence ID" value="NZ_BAAAJE010000004.1"/>
</dbReference>
<reference evidence="8 9" key="1">
    <citation type="journal article" date="2019" name="Int. J. Syst. Evol. Microbiol.">
        <title>The Global Catalogue of Microorganisms (GCM) 10K type strain sequencing project: providing services to taxonomists for standard genome sequencing and annotation.</title>
        <authorList>
            <consortium name="The Broad Institute Genomics Platform"/>
            <consortium name="The Broad Institute Genome Sequencing Center for Infectious Disease"/>
            <person name="Wu L."/>
            <person name="Ma J."/>
        </authorList>
    </citation>
    <scope>NUCLEOTIDE SEQUENCE [LARGE SCALE GENOMIC DNA]</scope>
    <source>
        <strain evidence="8 9">JCM 11813</strain>
    </source>
</reference>
<evidence type="ECO:0000256" key="5">
    <source>
        <dbReference type="ARBA" id="ARBA00023136"/>
    </source>
</evidence>
<protein>
    <recommendedName>
        <fullName evidence="7">Phage shock protein PspC N-terminal domain-containing protein</fullName>
    </recommendedName>
</protein>
<dbReference type="Proteomes" id="UP001499979">
    <property type="component" value="Unassembled WGS sequence"/>
</dbReference>
<evidence type="ECO:0000256" key="1">
    <source>
        <dbReference type="ARBA" id="ARBA00004162"/>
    </source>
</evidence>
<evidence type="ECO:0000256" key="3">
    <source>
        <dbReference type="ARBA" id="ARBA00022692"/>
    </source>
</evidence>
<sequence>MNDLRQKNLVRRRDDRMVAGVCSGVADYLGVDVALVRVLAVVALVFSFGAALVAYVAAWILMPEV</sequence>
<dbReference type="InterPro" id="IPR007168">
    <property type="entry name" value="Phageshock_PspC_N"/>
</dbReference>
<comment type="caution">
    <text evidence="8">The sequence shown here is derived from an EMBL/GenBank/DDBJ whole genome shotgun (WGS) entry which is preliminary data.</text>
</comment>
<comment type="subcellular location">
    <subcellularLocation>
        <location evidence="1">Cell membrane</location>
        <topology evidence="1">Single-pass membrane protein</topology>
    </subcellularLocation>
</comment>
<organism evidence="8 9">
    <name type="scientific">Nocardioides aquiterrae</name>
    <dbReference type="NCBI Taxonomy" id="203799"/>
    <lineage>
        <taxon>Bacteria</taxon>
        <taxon>Bacillati</taxon>
        <taxon>Actinomycetota</taxon>
        <taxon>Actinomycetes</taxon>
        <taxon>Propionibacteriales</taxon>
        <taxon>Nocardioidaceae</taxon>
        <taxon>Nocardioides</taxon>
    </lineage>
</organism>
<evidence type="ECO:0000259" key="7">
    <source>
        <dbReference type="Pfam" id="PF04024"/>
    </source>
</evidence>
<dbReference type="PANTHER" id="PTHR33885">
    <property type="entry name" value="PHAGE SHOCK PROTEIN C"/>
    <property type="match status" value="1"/>
</dbReference>
<evidence type="ECO:0000256" key="6">
    <source>
        <dbReference type="SAM" id="Phobius"/>
    </source>
</evidence>
<keyword evidence="9" id="KW-1185">Reference proteome</keyword>
<name>A0ABN1UD86_9ACTN</name>
<accession>A0ABN1UD86</accession>
<evidence type="ECO:0000256" key="4">
    <source>
        <dbReference type="ARBA" id="ARBA00022989"/>
    </source>
</evidence>
<feature type="transmembrane region" description="Helical" evidence="6">
    <location>
        <begin position="38"/>
        <end position="62"/>
    </location>
</feature>
<feature type="domain" description="Phage shock protein PspC N-terminal" evidence="7">
    <location>
        <begin position="7"/>
        <end position="64"/>
    </location>
</feature>
<evidence type="ECO:0000313" key="8">
    <source>
        <dbReference type="EMBL" id="GAA1133389.1"/>
    </source>
</evidence>
<dbReference type="InterPro" id="IPR052027">
    <property type="entry name" value="PspC"/>
</dbReference>
<evidence type="ECO:0000313" key="9">
    <source>
        <dbReference type="Proteomes" id="UP001499979"/>
    </source>
</evidence>
<keyword evidence="3 6" id="KW-0812">Transmembrane</keyword>
<dbReference type="Pfam" id="PF04024">
    <property type="entry name" value="PspC"/>
    <property type="match status" value="1"/>
</dbReference>
<keyword evidence="5 6" id="KW-0472">Membrane</keyword>
<proteinExistence type="predicted"/>